<dbReference type="Pfam" id="PF07686">
    <property type="entry name" value="V-set"/>
    <property type="match status" value="1"/>
</dbReference>
<dbReference type="GeneTree" id="ENSGT00940000153073"/>
<dbReference type="InterPro" id="IPR003599">
    <property type="entry name" value="Ig_sub"/>
</dbReference>
<keyword evidence="1" id="KW-0732">Signal</keyword>
<dbReference type="InterPro" id="IPR013783">
    <property type="entry name" value="Ig-like_fold"/>
</dbReference>
<sequence length="133" mass="14959">LTGLIILHSQQFTLSSVTGVSMADTVTQPKSHLFMKEGEFALLDCEYESTDASPYLFWYVQHPEKTPQLILKNLGFEERVTSGTRFSATLNKKDRQNPLEISDVTVSDSGLYFCALSATMRQNAQDAMQEQML</sequence>
<dbReference type="Proteomes" id="UP000694569">
    <property type="component" value="Unplaced"/>
</dbReference>
<keyword evidence="3" id="KW-0675">Receptor</keyword>
<protein>
    <recommendedName>
        <fullName evidence="6">Ig-like domain-containing protein</fullName>
    </recommendedName>
</protein>
<evidence type="ECO:0000259" key="6">
    <source>
        <dbReference type="PROSITE" id="PS50835"/>
    </source>
</evidence>
<feature type="domain" description="Ig-like" evidence="6">
    <location>
        <begin position="24"/>
        <end position="133"/>
    </location>
</feature>
<dbReference type="PANTHER" id="PTHR19367">
    <property type="entry name" value="T-CELL RECEPTOR ALPHA CHAIN V REGION"/>
    <property type="match status" value="1"/>
</dbReference>
<evidence type="ECO:0000313" key="8">
    <source>
        <dbReference type="Proteomes" id="UP000694569"/>
    </source>
</evidence>
<dbReference type="OrthoDB" id="8947657at2759"/>
<dbReference type="InterPro" id="IPR013106">
    <property type="entry name" value="Ig_V-set"/>
</dbReference>
<dbReference type="InterPro" id="IPR036179">
    <property type="entry name" value="Ig-like_dom_sf"/>
</dbReference>
<dbReference type="InterPro" id="IPR007110">
    <property type="entry name" value="Ig-like_dom"/>
</dbReference>
<name>A0A8C5M8G8_9ANUR</name>
<keyword evidence="5" id="KW-0391">Immunity</keyword>
<dbReference type="Ensembl" id="ENSLLET00000008632.1">
    <property type="protein sequence ID" value="ENSLLEP00000008302.1"/>
    <property type="gene ID" value="ENSLLEG00000005272.1"/>
</dbReference>
<evidence type="ECO:0000256" key="3">
    <source>
        <dbReference type="ARBA" id="ARBA00023170"/>
    </source>
</evidence>
<reference evidence="7" key="2">
    <citation type="submission" date="2025-09" db="UniProtKB">
        <authorList>
            <consortium name="Ensembl"/>
        </authorList>
    </citation>
    <scope>IDENTIFICATION</scope>
</reference>
<keyword evidence="5" id="KW-1279">T cell receptor</keyword>
<dbReference type="GO" id="GO:0002250">
    <property type="term" value="P:adaptive immune response"/>
    <property type="evidence" value="ECO:0007669"/>
    <property type="project" value="UniProtKB-KW"/>
</dbReference>
<keyword evidence="8" id="KW-1185">Reference proteome</keyword>
<dbReference type="GO" id="GO:0042101">
    <property type="term" value="C:T cell receptor complex"/>
    <property type="evidence" value="ECO:0007669"/>
    <property type="project" value="UniProtKB-KW"/>
</dbReference>
<keyword evidence="2" id="KW-1064">Adaptive immunity</keyword>
<evidence type="ECO:0000256" key="1">
    <source>
        <dbReference type="ARBA" id="ARBA00022729"/>
    </source>
</evidence>
<reference evidence="7" key="1">
    <citation type="submission" date="2025-08" db="UniProtKB">
        <authorList>
            <consortium name="Ensembl"/>
        </authorList>
    </citation>
    <scope>IDENTIFICATION</scope>
</reference>
<dbReference type="PROSITE" id="PS50835">
    <property type="entry name" value="IG_LIKE"/>
    <property type="match status" value="1"/>
</dbReference>
<dbReference type="SMART" id="SM00409">
    <property type="entry name" value="IG"/>
    <property type="match status" value="1"/>
</dbReference>
<evidence type="ECO:0000256" key="2">
    <source>
        <dbReference type="ARBA" id="ARBA00023130"/>
    </source>
</evidence>
<evidence type="ECO:0000256" key="4">
    <source>
        <dbReference type="ARBA" id="ARBA00023319"/>
    </source>
</evidence>
<dbReference type="InterPro" id="IPR051287">
    <property type="entry name" value="TCR_variable_region"/>
</dbReference>
<keyword evidence="4" id="KW-0393">Immunoglobulin domain</keyword>
<evidence type="ECO:0000313" key="7">
    <source>
        <dbReference type="Ensembl" id="ENSLLEP00000008302.1"/>
    </source>
</evidence>
<dbReference type="Gene3D" id="2.60.40.10">
    <property type="entry name" value="Immunoglobulins"/>
    <property type="match status" value="1"/>
</dbReference>
<dbReference type="PANTHER" id="PTHR19367:SF18">
    <property type="entry name" value="T CELL RECEPTOR ALPHA VARIABLE 16"/>
    <property type="match status" value="1"/>
</dbReference>
<accession>A0A8C5M8G8</accession>
<evidence type="ECO:0000256" key="5">
    <source>
        <dbReference type="ARBA" id="ARBA00043266"/>
    </source>
</evidence>
<organism evidence="7 8">
    <name type="scientific">Leptobrachium leishanense</name>
    <name type="common">Leishan spiny toad</name>
    <dbReference type="NCBI Taxonomy" id="445787"/>
    <lineage>
        <taxon>Eukaryota</taxon>
        <taxon>Metazoa</taxon>
        <taxon>Chordata</taxon>
        <taxon>Craniata</taxon>
        <taxon>Vertebrata</taxon>
        <taxon>Euteleostomi</taxon>
        <taxon>Amphibia</taxon>
        <taxon>Batrachia</taxon>
        <taxon>Anura</taxon>
        <taxon>Pelobatoidea</taxon>
        <taxon>Megophryidae</taxon>
        <taxon>Leptobrachium</taxon>
    </lineage>
</organism>
<dbReference type="SUPFAM" id="SSF48726">
    <property type="entry name" value="Immunoglobulin"/>
    <property type="match status" value="1"/>
</dbReference>
<dbReference type="AlphaFoldDB" id="A0A8C5M8G8"/>
<proteinExistence type="predicted"/>
<dbReference type="SMART" id="SM00406">
    <property type="entry name" value="IGv"/>
    <property type="match status" value="1"/>
</dbReference>